<name>A0A0M3AQ89_9SPHN</name>
<dbReference type="PANTHER" id="PTHR12428:SF65">
    <property type="entry name" value="CYTOCHROME C OXIDASE ASSEMBLY PROTEIN COX18, MITOCHONDRIAL"/>
    <property type="match status" value="1"/>
</dbReference>
<organism evidence="16 17">
    <name type="scientific">Sphingobium chungbukense</name>
    <dbReference type="NCBI Taxonomy" id="56193"/>
    <lineage>
        <taxon>Bacteria</taxon>
        <taxon>Pseudomonadati</taxon>
        <taxon>Pseudomonadota</taxon>
        <taxon>Alphaproteobacteria</taxon>
        <taxon>Sphingomonadales</taxon>
        <taxon>Sphingomonadaceae</taxon>
        <taxon>Sphingobium</taxon>
    </lineage>
</organism>
<evidence type="ECO:0000256" key="9">
    <source>
        <dbReference type="ARBA" id="ARBA00023136"/>
    </source>
</evidence>
<dbReference type="GO" id="GO:0051205">
    <property type="term" value="P:protein insertion into membrane"/>
    <property type="evidence" value="ECO:0007669"/>
    <property type="project" value="TreeGrafter"/>
</dbReference>
<evidence type="ECO:0000256" key="12">
    <source>
        <dbReference type="ARBA" id="ARBA00033342"/>
    </source>
</evidence>
<comment type="caution">
    <text evidence="16">The sequence shown here is derived from an EMBL/GenBank/DDBJ whole genome shotgun (WGS) entry which is preliminary data.</text>
</comment>
<keyword evidence="17" id="KW-1185">Reference proteome</keyword>
<keyword evidence="8 13" id="KW-1133">Transmembrane helix</keyword>
<dbReference type="PRINTS" id="PR00701">
    <property type="entry name" value="60KDINNERMP"/>
</dbReference>
<protein>
    <recommendedName>
        <fullName evidence="3 13">Membrane protein insertase YidC</fullName>
    </recommendedName>
    <alternativeName>
        <fullName evidence="12 13">Foldase YidC</fullName>
    </alternativeName>
    <alternativeName>
        <fullName evidence="11 13">Membrane integrase YidC</fullName>
    </alternativeName>
    <alternativeName>
        <fullName evidence="13">Membrane protein YidC</fullName>
    </alternativeName>
</protein>
<keyword evidence="4 13" id="KW-0813">Transport</keyword>
<comment type="function">
    <text evidence="13">Required for the insertion and/or proper folding and/or complex formation of integral membrane proteins into the membrane. Involved in integration of membrane proteins that insert both dependently and independently of the Sec translocase complex, as well as at least some lipoproteins. Aids folding of multispanning membrane proteins.</text>
</comment>
<sequence>MDDKKNIVLAVLLTAAILFGWPYVAKHFFPAANPPATKIEGGKTTPLGTSGPAPAAEGPAAIRDLALVLKDSPRVAIRTPKLAGSINLKGARIDDIVLPTYKETIAKDSPAIRLYGPSGTKDAYFAGFGWQGEGLKAPNSNTVWTANGKELTPTSPVTLTWNNGAGQTFEIRLSVDENYMITFAQKVSNSGASAVGVKPYSYVSRKGHSKDISTWTIHTGPIGVFNGAANYDIGFDNLDGQEPGFFAKMFGTTAVAGANPYSTKGGWVGFTDKYWLSAIIPDQKAAVSGQFQGADKQYQADVTVAPTVLAPGKAVTQTNRLFVGAKEVKTLQAYERAGIPLFDRAIDWGWFYWFEQPIFALLHWLFTVIGNFGVAIICLTFVVRGLMFPVAQRQFASMAAMRAVQPKMKALQEKHKDDKQKLQQEMMELYKREKVNPLAGCLPIFIQIPIFFALYKVLQLTIEMRHQPFALWIKDLSAPDPLHIVNLFGLLPFTPPAFLGIGLLALALGISMYFQFKLNPAQMDPMQQQVFAIMPWMMMFIMAPFAAGLLVYWITNNCLSMLQQWWLYKRHPQLNAAEAK</sequence>
<dbReference type="PRINTS" id="PR01900">
    <property type="entry name" value="YIDCPROTEIN"/>
</dbReference>
<evidence type="ECO:0000256" key="4">
    <source>
        <dbReference type="ARBA" id="ARBA00022448"/>
    </source>
</evidence>
<dbReference type="PATRIC" id="fig|56193.3.peg.2203"/>
<comment type="subunit">
    <text evidence="13">Interacts with the Sec translocase complex via SecD. Specifically interacts with transmembrane segments of nascent integral membrane proteins during membrane integration.</text>
</comment>
<feature type="transmembrane region" description="Helical" evidence="13">
    <location>
        <begin position="435"/>
        <end position="455"/>
    </location>
</feature>
<dbReference type="STRING" id="56193.YP76_10625"/>
<evidence type="ECO:0000256" key="8">
    <source>
        <dbReference type="ARBA" id="ARBA00022989"/>
    </source>
</evidence>
<evidence type="ECO:0000256" key="3">
    <source>
        <dbReference type="ARBA" id="ARBA00015325"/>
    </source>
</evidence>
<keyword evidence="10 13" id="KW-0143">Chaperone</keyword>
<evidence type="ECO:0000256" key="1">
    <source>
        <dbReference type="ARBA" id="ARBA00004429"/>
    </source>
</evidence>
<dbReference type="InterPro" id="IPR019998">
    <property type="entry name" value="Membr_insert_YidC"/>
</dbReference>
<dbReference type="InterPro" id="IPR038221">
    <property type="entry name" value="YidC_periplasmic_sf"/>
</dbReference>
<evidence type="ECO:0000256" key="2">
    <source>
        <dbReference type="ARBA" id="ARBA00010527"/>
    </source>
</evidence>
<evidence type="ECO:0000259" key="14">
    <source>
        <dbReference type="Pfam" id="PF02096"/>
    </source>
</evidence>
<feature type="transmembrane region" description="Helical" evidence="13">
    <location>
        <begin position="530"/>
        <end position="554"/>
    </location>
</feature>
<dbReference type="InterPro" id="IPR001708">
    <property type="entry name" value="YidC/ALB3/OXA1/COX18"/>
</dbReference>
<dbReference type="NCBIfam" id="TIGR03592">
    <property type="entry name" value="yidC_oxa1_cterm"/>
    <property type="match status" value="1"/>
</dbReference>
<evidence type="ECO:0000256" key="5">
    <source>
        <dbReference type="ARBA" id="ARBA00022475"/>
    </source>
</evidence>
<comment type="similarity">
    <text evidence="2 13">Belongs to the OXA1/ALB3/YidC family. Type 1 subfamily.</text>
</comment>
<evidence type="ECO:0000313" key="17">
    <source>
        <dbReference type="Proteomes" id="UP000033874"/>
    </source>
</evidence>
<evidence type="ECO:0000256" key="7">
    <source>
        <dbReference type="ARBA" id="ARBA00022927"/>
    </source>
</evidence>
<keyword evidence="9 13" id="KW-0472">Membrane</keyword>
<dbReference type="GO" id="GO:0032977">
    <property type="term" value="F:membrane insertase activity"/>
    <property type="evidence" value="ECO:0007669"/>
    <property type="project" value="InterPro"/>
</dbReference>
<dbReference type="Pfam" id="PF02096">
    <property type="entry name" value="60KD_IMP"/>
    <property type="match status" value="1"/>
</dbReference>
<evidence type="ECO:0000259" key="15">
    <source>
        <dbReference type="Pfam" id="PF14849"/>
    </source>
</evidence>
<dbReference type="NCBIfam" id="TIGR03593">
    <property type="entry name" value="yidC_nterm"/>
    <property type="match status" value="1"/>
</dbReference>
<dbReference type="InterPro" id="IPR028055">
    <property type="entry name" value="YidC/Oxa/ALB_C"/>
</dbReference>
<reference evidence="16 17" key="1">
    <citation type="submission" date="2015-04" db="EMBL/GenBank/DDBJ databases">
        <title>Genome sequence of aromatic hydrocarbons-degrading Sphingobium chungbukense DJ77.</title>
        <authorList>
            <person name="Kim Y.-C."/>
            <person name="Chae J.-C."/>
        </authorList>
    </citation>
    <scope>NUCLEOTIDE SEQUENCE [LARGE SCALE GENOMIC DNA]</scope>
    <source>
        <strain evidence="16 17">DJ77</strain>
    </source>
</reference>
<comment type="subcellular location">
    <subcellularLocation>
        <location evidence="1">Cell inner membrane</location>
        <topology evidence="1">Multi-pass membrane protein</topology>
    </subcellularLocation>
    <subcellularLocation>
        <location evidence="13">Cell membrane</location>
        <topology evidence="13">Multi-pass membrane protein</topology>
    </subcellularLocation>
</comment>
<dbReference type="CDD" id="cd19961">
    <property type="entry name" value="EcYidC-like_peri"/>
    <property type="match status" value="1"/>
</dbReference>
<dbReference type="NCBIfam" id="NF002353">
    <property type="entry name" value="PRK01318.1-4"/>
    <property type="match status" value="1"/>
</dbReference>
<accession>A0A0M3AQ89</accession>
<dbReference type="InterPro" id="IPR028053">
    <property type="entry name" value="Membr_insert_YidC_N"/>
</dbReference>
<evidence type="ECO:0000256" key="6">
    <source>
        <dbReference type="ARBA" id="ARBA00022692"/>
    </source>
</evidence>
<dbReference type="RefSeq" id="WP_046763568.1">
    <property type="nucleotide sequence ID" value="NZ_LBIC01000004.1"/>
</dbReference>
<dbReference type="InterPro" id="IPR047196">
    <property type="entry name" value="YidC_ALB_C"/>
</dbReference>
<dbReference type="GO" id="GO:0005886">
    <property type="term" value="C:plasma membrane"/>
    <property type="evidence" value="ECO:0007669"/>
    <property type="project" value="UniProtKB-SubCell"/>
</dbReference>
<evidence type="ECO:0000256" key="11">
    <source>
        <dbReference type="ARBA" id="ARBA00033245"/>
    </source>
</evidence>
<keyword evidence="5 13" id="KW-1003">Cell membrane</keyword>
<evidence type="ECO:0000313" key="16">
    <source>
        <dbReference type="EMBL" id="KKW92362.1"/>
    </source>
</evidence>
<gene>
    <name evidence="13" type="primary">yidC</name>
    <name evidence="16" type="ORF">YP76_10625</name>
</gene>
<keyword evidence="6 13" id="KW-0812">Transmembrane</keyword>
<feature type="transmembrane region" description="Helical" evidence="13">
    <location>
        <begin position="361"/>
        <end position="383"/>
    </location>
</feature>
<evidence type="ECO:0000256" key="13">
    <source>
        <dbReference type="HAMAP-Rule" id="MF_01810"/>
    </source>
</evidence>
<feature type="transmembrane region" description="Helical" evidence="13">
    <location>
        <begin position="497"/>
        <end position="518"/>
    </location>
</feature>
<evidence type="ECO:0000256" key="10">
    <source>
        <dbReference type="ARBA" id="ARBA00023186"/>
    </source>
</evidence>
<dbReference type="HAMAP" id="MF_01810">
    <property type="entry name" value="YidC_type1"/>
    <property type="match status" value="1"/>
</dbReference>
<dbReference type="Gene3D" id="2.70.98.90">
    <property type="match status" value="1"/>
</dbReference>
<dbReference type="CDD" id="cd20070">
    <property type="entry name" value="5TM_YidC_Alb3"/>
    <property type="match status" value="1"/>
</dbReference>
<dbReference type="PANTHER" id="PTHR12428">
    <property type="entry name" value="OXA1"/>
    <property type="match status" value="1"/>
</dbReference>
<feature type="domain" description="Membrane insertase YidC/Oxa/ALB C-terminal" evidence="14">
    <location>
        <begin position="372"/>
        <end position="569"/>
    </location>
</feature>
<keyword evidence="7 13" id="KW-0653">Protein transport</keyword>
<dbReference type="EMBL" id="LBIC01000004">
    <property type="protein sequence ID" value="KKW92362.1"/>
    <property type="molecule type" value="Genomic_DNA"/>
</dbReference>
<proteinExistence type="inferred from homology"/>
<dbReference type="Pfam" id="PF14849">
    <property type="entry name" value="YidC_periplas"/>
    <property type="match status" value="1"/>
</dbReference>
<dbReference type="Proteomes" id="UP000033874">
    <property type="component" value="Unassembled WGS sequence"/>
</dbReference>
<feature type="domain" description="Membrane insertase YidC N-terminal" evidence="15">
    <location>
        <begin position="74"/>
        <end position="360"/>
    </location>
</feature>
<dbReference type="AlphaFoldDB" id="A0A0M3AQ89"/>
<dbReference type="GO" id="GO:0015031">
    <property type="term" value="P:protein transport"/>
    <property type="evidence" value="ECO:0007669"/>
    <property type="project" value="UniProtKB-KW"/>
</dbReference>